<sequence length="224" mass="25842">MRLGYTTWHCHGENGESDDESEIDTKPHDSQNDDTCNLIEKAHPQEPNGYAKEFHNWLEKCLATYGFNPYGNMNVGHSTWPVSFFPYNLPPWMCMKEPYTFMSLLTPSPKGPGNDIDVYLGPLIDELNELWENGVNTYDISTQQNFQMKVVIMWTINDFSAYTYMSGWSTKGSLACPCCAKKTYHLSLTNGSKICYMGHCRFLPEDHVRRRREKHQSGQPVMQF</sequence>
<dbReference type="Proteomes" id="UP001280121">
    <property type="component" value="Unassembled WGS sequence"/>
</dbReference>
<dbReference type="InterPro" id="IPR004242">
    <property type="entry name" value="Transposase_21"/>
</dbReference>
<accession>A0AAD9TT08</accession>
<evidence type="ECO:0000313" key="3">
    <source>
        <dbReference type="Proteomes" id="UP001280121"/>
    </source>
</evidence>
<dbReference type="AlphaFoldDB" id="A0AAD9TT08"/>
<evidence type="ECO:0000256" key="1">
    <source>
        <dbReference type="SAM" id="MobiDB-lite"/>
    </source>
</evidence>
<gene>
    <name evidence="2" type="ORF">Ddye_022961</name>
</gene>
<feature type="region of interest" description="Disordered" evidence="1">
    <location>
        <begin position="11"/>
        <end position="33"/>
    </location>
</feature>
<evidence type="ECO:0008006" key="4">
    <source>
        <dbReference type="Google" id="ProtNLM"/>
    </source>
</evidence>
<name>A0AAD9TT08_9ROSI</name>
<dbReference type="PANTHER" id="PTHR10775:SF182">
    <property type="entry name" value="TRANSPOSON, EN_SPM-LIKE, TRANSPOSASE-ASSOCIATED DOMAIN PROTEIN-RELATED"/>
    <property type="match status" value="1"/>
</dbReference>
<proteinExistence type="predicted"/>
<protein>
    <recommendedName>
        <fullName evidence="4">Transposase-associated domain-containing protein</fullName>
    </recommendedName>
</protein>
<evidence type="ECO:0000313" key="2">
    <source>
        <dbReference type="EMBL" id="KAK2641198.1"/>
    </source>
</evidence>
<comment type="caution">
    <text evidence="2">The sequence shown here is derived from an EMBL/GenBank/DDBJ whole genome shotgun (WGS) entry which is preliminary data.</text>
</comment>
<organism evidence="2 3">
    <name type="scientific">Dipteronia dyeriana</name>
    <dbReference type="NCBI Taxonomy" id="168575"/>
    <lineage>
        <taxon>Eukaryota</taxon>
        <taxon>Viridiplantae</taxon>
        <taxon>Streptophyta</taxon>
        <taxon>Embryophyta</taxon>
        <taxon>Tracheophyta</taxon>
        <taxon>Spermatophyta</taxon>
        <taxon>Magnoliopsida</taxon>
        <taxon>eudicotyledons</taxon>
        <taxon>Gunneridae</taxon>
        <taxon>Pentapetalae</taxon>
        <taxon>rosids</taxon>
        <taxon>malvids</taxon>
        <taxon>Sapindales</taxon>
        <taxon>Sapindaceae</taxon>
        <taxon>Hippocastanoideae</taxon>
        <taxon>Acereae</taxon>
        <taxon>Dipteronia</taxon>
    </lineage>
</organism>
<dbReference type="EMBL" id="JANJYI010000007">
    <property type="protein sequence ID" value="KAK2641198.1"/>
    <property type="molecule type" value="Genomic_DNA"/>
</dbReference>
<dbReference type="Pfam" id="PF02992">
    <property type="entry name" value="Transposase_21"/>
    <property type="match status" value="1"/>
</dbReference>
<dbReference type="PANTHER" id="PTHR10775">
    <property type="entry name" value="OS08G0208400 PROTEIN"/>
    <property type="match status" value="1"/>
</dbReference>
<reference evidence="2" key="1">
    <citation type="journal article" date="2023" name="Plant J.">
        <title>Genome sequences and population genomics provide insights into the demographic history, inbreeding, and mutation load of two 'living fossil' tree species of Dipteronia.</title>
        <authorList>
            <person name="Feng Y."/>
            <person name="Comes H.P."/>
            <person name="Chen J."/>
            <person name="Zhu S."/>
            <person name="Lu R."/>
            <person name="Zhang X."/>
            <person name="Li P."/>
            <person name="Qiu J."/>
            <person name="Olsen K.M."/>
            <person name="Qiu Y."/>
        </authorList>
    </citation>
    <scope>NUCLEOTIDE SEQUENCE</scope>
    <source>
        <strain evidence="2">KIB01</strain>
    </source>
</reference>
<keyword evidence="3" id="KW-1185">Reference proteome</keyword>